<proteinExistence type="predicted"/>
<evidence type="ECO:0000313" key="17">
    <source>
        <dbReference type="Proteomes" id="UP001372338"/>
    </source>
</evidence>
<dbReference type="InterPro" id="IPR056882">
    <property type="entry name" value="MOM1_dom"/>
</dbReference>
<keyword evidence="2" id="KW-0479">Metal-binding</keyword>
<dbReference type="GO" id="GO:0000785">
    <property type="term" value="C:chromatin"/>
    <property type="evidence" value="ECO:0007669"/>
    <property type="project" value="TreeGrafter"/>
</dbReference>
<dbReference type="PROSITE" id="PS50013">
    <property type="entry name" value="CHROMO_2"/>
    <property type="match status" value="2"/>
</dbReference>
<evidence type="ECO:0000256" key="1">
    <source>
        <dbReference type="ARBA" id="ARBA00004123"/>
    </source>
</evidence>
<feature type="region of interest" description="Disordered" evidence="12">
    <location>
        <begin position="1288"/>
        <end position="1311"/>
    </location>
</feature>
<dbReference type="SUPFAM" id="SSF57903">
    <property type="entry name" value="FYVE/PHD zinc finger"/>
    <property type="match status" value="1"/>
</dbReference>
<dbReference type="Gene3D" id="3.30.40.10">
    <property type="entry name" value="Zinc/RING finger domain, C3HC4 (zinc finger)"/>
    <property type="match status" value="1"/>
</dbReference>
<dbReference type="InterPro" id="IPR000330">
    <property type="entry name" value="SNF2_N"/>
</dbReference>
<comment type="subcellular location">
    <subcellularLocation>
        <location evidence="1">Nucleus</location>
    </subcellularLocation>
</comment>
<dbReference type="SMART" id="SM00249">
    <property type="entry name" value="PHD"/>
    <property type="match status" value="1"/>
</dbReference>
<feature type="region of interest" description="Disordered" evidence="12">
    <location>
        <begin position="927"/>
        <end position="1010"/>
    </location>
</feature>
<evidence type="ECO:0000256" key="12">
    <source>
        <dbReference type="SAM" id="MobiDB-lite"/>
    </source>
</evidence>
<dbReference type="Gene3D" id="2.40.50.40">
    <property type="match status" value="2"/>
</dbReference>
<evidence type="ECO:0000256" key="9">
    <source>
        <dbReference type="ARBA" id="ARBA00023242"/>
    </source>
</evidence>
<keyword evidence="8" id="KW-0067">ATP-binding</keyword>
<evidence type="ECO:0000256" key="2">
    <source>
        <dbReference type="ARBA" id="ARBA00022723"/>
    </source>
</evidence>
<dbReference type="CDD" id="cd18793">
    <property type="entry name" value="SF2_C_SNF"/>
    <property type="match status" value="1"/>
</dbReference>
<comment type="caution">
    <text evidence="16">The sequence shown here is derived from an EMBL/GenBank/DDBJ whole genome shotgun (WGS) entry which is preliminary data.</text>
</comment>
<dbReference type="Proteomes" id="UP001372338">
    <property type="component" value="Unassembled WGS sequence"/>
</dbReference>
<dbReference type="PROSITE" id="PS51194">
    <property type="entry name" value="HELICASE_CTER"/>
    <property type="match status" value="1"/>
</dbReference>
<dbReference type="InterPro" id="IPR023780">
    <property type="entry name" value="Chromo_domain"/>
</dbReference>
<keyword evidence="17" id="KW-1185">Reference proteome</keyword>
<dbReference type="GO" id="GO:0042393">
    <property type="term" value="F:histone binding"/>
    <property type="evidence" value="ECO:0007669"/>
    <property type="project" value="TreeGrafter"/>
</dbReference>
<dbReference type="GO" id="GO:0003677">
    <property type="term" value="F:DNA binding"/>
    <property type="evidence" value="ECO:0007669"/>
    <property type="project" value="TreeGrafter"/>
</dbReference>
<dbReference type="GO" id="GO:0005524">
    <property type="term" value="F:ATP binding"/>
    <property type="evidence" value="ECO:0007669"/>
    <property type="project" value="UniProtKB-KW"/>
</dbReference>
<evidence type="ECO:0000259" key="14">
    <source>
        <dbReference type="PROSITE" id="PS50016"/>
    </source>
</evidence>
<keyword evidence="5 10" id="KW-0863">Zinc-finger</keyword>
<dbReference type="Gene3D" id="3.40.50.300">
    <property type="entry name" value="P-loop containing nucleotide triphosphate hydrolases"/>
    <property type="match status" value="1"/>
</dbReference>
<protein>
    <submittedName>
        <fullName evidence="16">Uncharacterized protein</fullName>
    </submittedName>
</protein>
<dbReference type="SMART" id="SM00298">
    <property type="entry name" value="CHROMO"/>
    <property type="match status" value="2"/>
</dbReference>
<dbReference type="Pfam" id="PF25029">
    <property type="entry name" value="MOM1"/>
    <property type="match status" value="1"/>
</dbReference>
<dbReference type="InterPro" id="IPR000953">
    <property type="entry name" value="Chromo/chromo_shadow_dom"/>
</dbReference>
<dbReference type="InterPro" id="IPR038718">
    <property type="entry name" value="SNF2-like_sf"/>
</dbReference>
<dbReference type="GO" id="GO:0003682">
    <property type="term" value="F:chromatin binding"/>
    <property type="evidence" value="ECO:0007669"/>
    <property type="project" value="TreeGrafter"/>
</dbReference>
<dbReference type="InterPro" id="IPR027417">
    <property type="entry name" value="P-loop_NTPase"/>
</dbReference>
<dbReference type="SUPFAM" id="SSF52540">
    <property type="entry name" value="P-loop containing nucleoside triphosphate hydrolases"/>
    <property type="match status" value="2"/>
</dbReference>
<keyword evidence="6" id="KW-0378">Hydrolase</keyword>
<accession>A0AAN9HTU6</accession>
<dbReference type="Pfam" id="PF00176">
    <property type="entry name" value="SNF2-rel_dom"/>
    <property type="match status" value="1"/>
</dbReference>
<feature type="coiled-coil region" evidence="11">
    <location>
        <begin position="1511"/>
        <end position="1557"/>
    </location>
</feature>
<evidence type="ECO:0000256" key="11">
    <source>
        <dbReference type="SAM" id="Coils"/>
    </source>
</evidence>
<evidence type="ECO:0000256" key="4">
    <source>
        <dbReference type="ARBA" id="ARBA00022741"/>
    </source>
</evidence>
<feature type="domain" description="Helicase C-terminal" evidence="15">
    <location>
        <begin position="643"/>
        <end position="813"/>
    </location>
</feature>
<dbReference type="GO" id="GO:0008270">
    <property type="term" value="F:zinc ion binding"/>
    <property type="evidence" value="ECO:0007669"/>
    <property type="project" value="UniProtKB-KW"/>
</dbReference>
<dbReference type="GO" id="GO:0016887">
    <property type="term" value="F:ATP hydrolysis activity"/>
    <property type="evidence" value="ECO:0007669"/>
    <property type="project" value="TreeGrafter"/>
</dbReference>
<dbReference type="InterPro" id="IPR019787">
    <property type="entry name" value="Znf_PHD-finger"/>
</dbReference>
<reference evidence="16 17" key="1">
    <citation type="submission" date="2024-01" db="EMBL/GenBank/DDBJ databases">
        <title>The genomes of 5 underutilized Papilionoideae crops provide insights into root nodulation and disease resistanc.</title>
        <authorList>
            <person name="Yuan L."/>
        </authorList>
    </citation>
    <scope>NUCLEOTIDE SEQUENCE [LARGE SCALE GENOMIC DNA]</scope>
    <source>
        <strain evidence="16">ZHUSHIDOU_FW_LH</strain>
        <tissue evidence="16">Leaf</tissue>
    </source>
</reference>
<dbReference type="PROSITE" id="PS50016">
    <property type="entry name" value="ZF_PHD_2"/>
    <property type="match status" value="1"/>
</dbReference>
<feature type="compositionally biased region" description="Basic and acidic residues" evidence="12">
    <location>
        <begin position="957"/>
        <end position="1010"/>
    </location>
</feature>
<keyword evidence="3" id="KW-0677">Repeat</keyword>
<evidence type="ECO:0000259" key="15">
    <source>
        <dbReference type="PROSITE" id="PS51194"/>
    </source>
</evidence>
<dbReference type="Gene3D" id="6.10.250.1310">
    <property type="match status" value="1"/>
</dbReference>
<evidence type="ECO:0000256" key="8">
    <source>
        <dbReference type="ARBA" id="ARBA00022840"/>
    </source>
</evidence>
<dbReference type="InterPro" id="IPR019786">
    <property type="entry name" value="Zinc_finger_PHD-type_CS"/>
</dbReference>
<dbReference type="PANTHER" id="PTHR45623:SF51">
    <property type="entry name" value="DNA HELICASE CHROMATIN REGULATOR PHD FAMILY-RELATED"/>
    <property type="match status" value="1"/>
</dbReference>
<feature type="domain" description="PHD-type" evidence="14">
    <location>
        <begin position="109"/>
        <end position="158"/>
    </location>
</feature>
<gene>
    <name evidence="16" type="ORF">RIF29_39952</name>
</gene>
<evidence type="ECO:0000256" key="10">
    <source>
        <dbReference type="PROSITE-ProRule" id="PRU00146"/>
    </source>
</evidence>
<keyword evidence="11" id="KW-0175">Coiled coil</keyword>
<dbReference type="GO" id="GO:0140658">
    <property type="term" value="F:ATP-dependent chromatin remodeler activity"/>
    <property type="evidence" value="ECO:0007669"/>
    <property type="project" value="TreeGrafter"/>
</dbReference>
<keyword evidence="4" id="KW-0547">Nucleotide-binding</keyword>
<dbReference type="InterPro" id="IPR001965">
    <property type="entry name" value="Znf_PHD"/>
</dbReference>
<dbReference type="Gene3D" id="3.40.50.10810">
    <property type="entry name" value="Tandem AAA-ATPase domain"/>
    <property type="match status" value="1"/>
</dbReference>
<dbReference type="InterPro" id="IPR049730">
    <property type="entry name" value="SNF2/RAD54-like_C"/>
</dbReference>
<feature type="domain" description="Chromo" evidence="13">
    <location>
        <begin position="169"/>
        <end position="234"/>
    </location>
</feature>
<dbReference type="PROSITE" id="PS01359">
    <property type="entry name" value="ZF_PHD_1"/>
    <property type="match status" value="1"/>
</dbReference>
<dbReference type="EMBL" id="JAYWIO010000008">
    <property type="protein sequence ID" value="KAK7245118.1"/>
    <property type="molecule type" value="Genomic_DNA"/>
</dbReference>
<dbReference type="InterPro" id="IPR011011">
    <property type="entry name" value="Znf_FYVE_PHD"/>
</dbReference>
<dbReference type="SUPFAM" id="SSF54160">
    <property type="entry name" value="Chromo domain-like"/>
    <property type="match status" value="2"/>
</dbReference>
<keyword evidence="7" id="KW-0862">Zinc</keyword>
<keyword evidence="9" id="KW-0539">Nucleus</keyword>
<dbReference type="InterPro" id="IPR016197">
    <property type="entry name" value="Chromo-like_dom_sf"/>
</dbReference>
<dbReference type="GO" id="GO:0005634">
    <property type="term" value="C:nucleus"/>
    <property type="evidence" value="ECO:0007669"/>
    <property type="project" value="UniProtKB-SubCell"/>
</dbReference>
<dbReference type="InterPro" id="IPR001650">
    <property type="entry name" value="Helicase_C-like"/>
</dbReference>
<dbReference type="Pfam" id="PF00385">
    <property type="entry name" value="Chromo"/>
    <property type="match status" value="1"/>
</dbReference>
<sequence>MQSSATERLQNTELNNFTYLCECVPLFPKPSVRRGGVGVSGNRAITVVPDQAYKAANHLVNGTVVCNMKVETLVTNNGGGHSKFRGVKESTVKYKDNTQADRHMKDDGEGVCYNCLHGGVLLRCRGKRCGRRYHPTCVDPPLKYTPPGLWYCIWCVKKMIEIGVHSVSEGVESILDFREVFSKDKVMQREYFVKYQGLAHAHNRWIPETQMLLEAPKLLGKFKRKFQVIKWKREWSIPHRLLRKREIKFLKLNNEHLDGDDDIDSVCRYQWLVKWTGLGYDHVTWELYNASFMTSSEGMKLIEDYKSRRKSANKLSDSFEANKGRKASFTELSVLPYGDSPGLYNQYLSYVNKLRMCWHKGQSALIVDDQIDQDRVMKVILFILSLHCNVKRPFLIISTSTALSVWETELLHTAPSANLVVYKGNKDTRSSIRELEFYDDDGGILFQILLASSDIIIEDLHALSCIQWEAIIIDECQRPSIIKYLDNMTALAAEMRLVLVSGQMKEDRADYIKLLSLLKSGHHGLNIAPVENYSSASISDLKSQLEKYVAFKSTRFVEYWVPAALSNLQLEQYCSMLLSNSALLCSGQNSGKVDALRDLIISTRKCCDHPFLLDHSLHNFVTRGLPVEEHLNIGIKASGKLQLLEKILSEVRIRGLKVILLFQSTSGGSASIGDILDDVLCQRFGKDCYVRYDRLYTPPKKQAALDTFNSGESGKFVFLIENKACQSSVKLSSVDTVILYDSDWDPQNDLRALHRMSISSQFKQLNVFKLYSSFTVEERILMLAKEGIAPDSDMQYINRRTCHTLLKWGASHLFNKLDELHGSGTSVSAADISSNESLLNDVMCELSSQLVCRGDDTDCHGWSFISRTQLNGWEYARNILLLGERVMKKLDNTLHVFYWSDLLRGRHPQWKFLSVSSQRIRKTVKYFDQSQKESEDENDPIIRERRNVSKYNINPKDNVDATRRKVSKDSVDPKKRKVSTKDSVDPKRRKVPKDIADSKSRKASKDFDNSKYLKTRLKKKKIGSSVKKASIKNGNMDGLSKVLDSTVHRLISDISRPAAMNEQYSKQKLHDMPKGTEFLPNPDVSGLCDVLHLPKKVKAIAKRILEHILKHYNINCEDVSTMQAFKISVCWLSASLLKHKIDKKDSLALAKLYLNFNCTEMEANEVYSEMRKFEKDFSSCLQNERYVEKCNINGASDSEIPQLKDLAEEDKQKCFLGKSPRTVLSSQDMNYVEKFHSSSSMARETCLSQNTTGSLPVEGDVVSMELESDEDDRMDATNSVAAEVSFLEDQNKVPNSSDNPHNVNPVTSSLERHSPIRSTGIAESDGEVSEVSHIFVNEVVAVDTAMNMSTHPAQLDSAETDAVNCDGTIVPEVSQSDNVSGPACGESTTLEVAQTTLPSMQLSHANSLPLPQGNSASTAMPLDETFCNSGRDHSNLDEADVLLQAPNDTVEPVNSSFISPVTQQLPTTAPMNGYTAHVPHRNTNPRFMNNYRFQAQYATSETPPTTYPDPLAIEMEKIEKVKEEVLKIQEKKTLQLQSDLYEEMEKLREKYIMLQQDVDTEAALKLEELETQSKIALMNKVLAEAWIDAEYIEQVPIPSSSSSHVPRHHASHMPAQELAQFSSGPSIIHPSFPTPMMGIHSPRTIPQIRPVSACINPMTQSFRNLHDGHDLLAPAPPLGAYAATSPYSVPLMPNGFHGISDHLQHQT</sequence>
<evidence type="ECO:0000259" key="13">
    <source>
        <dbReference type="PROSITE" id="PS50013"/>
    </source>
</evidence>
<evidence type="ECO:0000256" key="6">
    <source>
        <dbReference type="ARBA" id="ARBA00022801"/>
    </source>
</evidence>
<dbReference type="PANTHER" id="PTHR45623">
    <property type="entry name" value="CHROMODOMAIN-HELICASE-DNA-BINDING PROTEIN 3-RELATED-RELATED"/>
    <property type="match status" value="1"/>
</dbReference>
<dbReference type="Pfam" id="PF00271">
    <property type="entry name" value="Helicase_C"/>
    <property type="match status" value="1"/>
</dbReference>
<dbReference type="InterPro" id="IPR013083">
    <property type="entry name" value="Znf_RING/FYVE/PHD"/>
</dbReference>
<evidence type="ECO:0000256" key="7">
    <source>
        <dbReference type="ARBA" id="ARBA00022833"/>
    </source>
</evidence>
<evidence type="ECO:0000256" key="5">
    <source>
        <dbReference type="ARBA" id="ARBA00022771"/>
    </source>
</evidence>
<name>A0AAN9HTU6_CROPI</name>
<evidence type="ECO:0000313" key="16">
    <source>
        <dbReference type="EMBL" id="KAK7245118.1"/>
    </source>
</evidence>
<feature type="compositionally biased region" description="Polar residues" evidence="12">
    <location>
        <begin position="1292"/>
        <end position="1309"/>
    </location>
</feature>
<organism evidence="16 17">
    <name type="scientific">Crotalaria pallida</name>
    <name type="common">Smooth rattlebox</name>
    <name type="synonym">Crotalaria striata</name>
    <dbReference type="NCBI Taxonomy" id="3830"/>
    <lineage>
        <taxon>Eukaryota</taxon>
        <taxon>Viridiplantae</taxon>
        <taxon>Streptophyta</taxon>
        <taxon>Embryophyta</taxon>
        <taxon>Tracheophyta</taxon>
        <taxon>Spermatophyta</taxon>
        <taxon>Magnoliopsida</taxon>
        <taxon>eudicotyledons</taxon>
        <taxon>Gunneridae</taxon>
        <taxon>Pentapetalae</taxon>
        <taxon>rosids</taxon>
        <taxon>fabids</taxon>
        <taxon>Fabales</taxon>
        <taxon>Fabaceae</taxon>
        <taxon>Papilionoideae</taxon>
        <taxon>50 kb inversion clade</taxon>
        <taxon>genistoids sensu lato</taxon>
        <taxon>core genistoids</taxon>
        <taxon>Crotalarieae</taxon>
        <taxon>Crotalaria</taxon>
    </lineage>
</organism>
<feature type="domain" description="Chromo" evidence="13">
    <location>
        <begin position="236"/>
        <end position="317"/>
    </location>
</feature>
<evidence type="ECO:0000256" key="3">
    <source>
        <dbReference type="ARBA" id="ARBA00022737"/>
    </source>
</evidence>